<feature type="compositionally biased region" description="Basic residues" evidence="7">
    <location>
        <begin position="1427"/>
        <end position="1438"/>
    </location>
</feature>
<feature type="compositionally biased region" description="Low complexity" evidence="7">
    <location>
        <begin position="1325"/>
        <end position="1334"/>
    </location>
</feature>
<dbReference type="InterPro" id="IPR056421">
    <property type="entry name" value="TPR_GEMI5"/>
</dbReference>
<feature type="domain" description="Gem-associated protein 5 TPR" evidence="8">
    <location>
        <begin position="544"/>
        <end position="677"/>
    </location>
</feature>
<feature type="region of interest" description="Disordered" evidence="7">
    <location>
        <begin position="917"/>
        <end position="976"/>
    </location>
</feature>
<keyword evidence="3" id="KW-0694">RNA-binding</keyword>
<dbReference type="GO" id="GO:0003712">
    <property type="term" value="F:transcription coregulator activity"/>
    <property type="evidence" value="ECO:0007669"/>
    <property type="project" value="InterPro"/>
</dbReference>
<dbReference type="Pfam" id="PF23774">
    <property type="entry name" value="TPR_GEMI5"/>
    <property type="match status" value="1"/>
</dbReference>
<evidence type="ECO:0000256" key="7">
    <source>
        <dbReference type="SAM" id="MobiDB-lite"/>
    </source>
</evidence>
<feature type="compositionally biased region" description="Polar residues" evidence="7">
    <location>
        <begin position="957"/>
        <end position="976"/>
    </location>
</feature>
<evidence type="ECO:0000256" key="1">
    <source>
        <dbReference type="ARBA" id="ARBA00004123"/>
    </source>
</evidence>
<dbReference type="GeneID" id="83182699"/>
<feature type="compositionally biased region" description="Basic and acidic residues" evidence="7">
    <location>
        <begin position="1022"/>
        <end position="1037"/>
    </location>
</feature>
<name>A0A9W9JDM2_9EURO</name>
<evidence type="ECO:0000313" key="10">
    <source>
        <dbReference type="Proteomes" id="UP001150904"/>
    </source>
</evidence>
<feature type="region of interest" description="Disordered" evidence="7">
    <location>
        <begin position="1274"/>
        <end position="1372"/>
    </location>
</feature>
<keyword evidence="6" id="KW-0539">Nucleus</keyword>
<evidence type="ECO:0000256" key="4">
    <source>
        <dbReference type="ARBA" id="ARBA00023015"/>
    </source>
</evidence>
<dbReference type="GO" id="GO:0005634">
    <property type="term" value="C:nucleus"/>
    <property type="evidence" value="ECO:0007669"/>
    <property type="project" value="UniProtKB-SubCell"/>
</dbReference>
<evidence type="ECO:0000256" key="5">
    <source>
        <dbReference type="ARBA" id="ARBA00023163"/>
    </source>
</evidence>
<dbReference type="FunFam" id="2.130.10.10:FF:000577">
    <property type="entry name" value="WD domain G-beta repeat protein"/>
    <property type="match status" value="1"/>
</dbReference>
<evidence type="ECO:0000256" key="2">
    <source>
        <dbReference type="ARBA" id="ARBA00022553"/>
    </source>
</evidence>
<proteinExistence type="predicted"/>
<reference evidence="9" key="1">
    <citation type="submission" date="2022-12" db="EMBL/GenBank/DDBJ databases">
        <authorList>
            <person name="Petersen C."/>
        </authorList>
    </citation>
    <scope>NUCLEOTIDE SEQUENCE</scope>
    <source>
        <strain evidence="9">IBT 15544</strain>
    </source>
</reference>
<gene>
    <name evidence="9" type="ORF">N7498_008336</name>
</gene>
<feature type="compositionally biased region" description="Polar residues" evidence="7">
    <location>
        <begin position="835"/>
        <end position="848"/>
    </location>
</feature>
<evidence type="ECO:0000256" key="6">
    <source>
        <dbReference type="ARBA" id="ARBA00023242"/>
    </source>
</evidence>
<feature type="region of interest" description="Disordered" evidence="7">
    <location>
        <begin position="337"/>
        <end position="473"/>
    </location>
</feature>
<feature type="compositionally biased region" description="Low complexity" evidence="7">
    <location>
        <begin position="446"/>
        <end position="466"/>
    </location>
</feature>
<dbReference type="Proteomes" id="UP001150904">
    <property type="component" value="Unassembled WGS sequence"/>
</dbReference>
<dbReference type="SUPFAM" id="SSF69322">
    <property type="entry name" value="Tricorn protease domain 2"/>
    <property type="match status" value="1"/>
</dbReference>
<comment type="caution">
    <text evidence="9">The sequence shown here is derived from an EMBL/GenBank/DDBJ whole genome shotgun (WGS) entry which is preliminary data.</text>
</comment>
<reference evidence="9" key="2">
    <citation type="journal article" date="2023" name="IMA Fungus">
        <title>Comparative genomic study of the Penicillium genus elucidates a diverse pangenome and 15 lateral gene transfer events.</title>
        <authorList>
            <person name="Petersen C."/>
            <person name="Sorensen T."/>
            <person name="Nielsen M.R."/>
            <person name="Sondergaard T.E."/>
            <person name="Sorensen J.L."/>
            <person name="Fitzpatrick D.A."/>
            <person name="Frisvad J.C."/>
            <person name="Nielsen K.L."/>
        </authorList>
    </citation>
    <scope>NUCLEOTIDE SEQUENCE</scope>
    <source>
        <strain evidence="9">IBT 15544</strain>
    </source>
</reference>
<evidence type="ECO:0000259" key="8">
    <source>
        <dbReference type="Pfam" id="PF23774"/>
    </source>
</evidence>
<accession>A0A9W9JDM2</accession>
<evidence type="ECO:0000256" key="3">
    <source>
        <dbReference type="ARBA" id="ARBA00022884"/>
    </source>
</evidence>
<dbReference type="PANTHER" id="PTHR15528">
    <property type="entry name" value="PEROXISOME PROLIFERATOR ACTIVATED RECEPTOR GAMMA COACTIVATOR 1 PGC-1 -RELATED"/>
    <property type="match status" value="1"/>
</dbReference>
<keyword evidence="4" id="KW-0805">Transcription regulation</keyword>
<feature type="compositionally biased region" description="Basic residues" evidence="7">
    <location>
        <begin position="994"/>
        <end position="1005"/>
    </location>
</feature>
<dbReference type="PANTHER" id="PTHR15528:SF11">
    <property type="entry name" value="FI18188P1"/>
    <property type="match status" value="1"/>
</dbReference>
<feature type="region of interest" description="Disordered" evidence="7">
    <location>
        <begin position="994"/>
        <end position="1207"/>
    </location>
</feature>
<feature type="compositionally biased region" description="Basic residues" evidence="7">
    <location>
        <begin position="1073"/>
        <end position="1088"/>
    </location>
</feature>
<comment type="subcellular location">
    <subcellularLocation>
        <location evidence="1">Nucleus</location>
    </subcellularLocation>
</comment>
<keyword evidence="5" id="KW-0804">Transcription</keyword>
<dbReference type="Gene3D" id="2.130.10.10">
    <property type="entry name" value="YVTN repeat-like/Quinoprotein amine dehydrogenase"/>
    <property type="match status" value="1"/>
</dbReference>
<feature type="compositionally biased region" description="Basic and acidic residues" evidence="7">
    <location>
        <begin position="359"/>
        <end position="371"/>
    </location>
</feature>
<feature type="compositionally biased region" description="Pro residues" evidence="7">
    <location>
        <begin position="1474"/>
        <end position="1484"/>
    </location>
</feature>
<sequence>MAELTWDRSLLPESRPLKTVRTMSPQLQTRDSRFEPCASTASLFLYAQGSTILCIHHDTLAVERRFDSHQEDIDFISVDNVSERGAGRLVVSYDVGQTAIVWDIFTGTEIARFASFELLRVASWMRNGNLAFGNGKGEVILFEPPTSEHTSARTIFDPITALAPATDCRTYAIGYQNGSVLIANLVPQFTILHTLTTSRGPSSILSLAWHASSSKQKSDMLATQASNGDLRVWSVAKPPGKESPRVIRVLKRSDSNSTDPKWMAWSKNGRIIQYLEGETWSWDVRTKHVTYEPIPTIEGVRGMANYGPTATLFTIGPQNTVQQYDLDNPAMVANVQHAPVSTRPVVSEDGRSRAMSPRRLQDPPNIREKGNGRRTPLDANGIDSVNQQRADLISPASSRSRTESVSSKASSGRYKLDRPFSPPSRSGQSATTFSLTSASRDTPQPSASFQYASSVSMSSVKSSRAGSRLRNEVHRSPAEKNIVDLFPFTRARLNDVPYKQAPPLDETHLTPENLRQQMLSVVFGWEGDIQDLIRDDRHAVGSQSAILLAQWLGETDSDQMAAMISHGPVTTADWMLLALSQMSGQAQANKVGQAFVQKLLEMGDVHTSASILLGLGDSNDAIEVYVSRNHFMEAILMTCLLMPSDWQRQSYLVRRWGEYVVSHSQQQLAIRCFMCTGAEPTEPWTSPAAQQAASFAEVIRGKSPLASPDPMQSSSSFIPPPNRPRSASNQRGAGKTPALKLITSFDSEPSQRFRFPGLKSDDRTPTNAPGVTPIAESAVADSALSPGGLGSWKLNNIQSLSQAMTSRTSTPAFNRRRLPSIGETPVDVHPPAFSRSGSYNKSGYGSTSENDETSGHEQIQDEQSGDGGLLLSATRYNPDGDSLKPSPQTAVQAPDKFATMKGLPSPGPSLIEALREHSDIRNGSRDRKPDGLQIELVQAEESQSDDRDQSDLLPSAKSFNSTLNSCNSAKSPSVSGRSIDQYISSLEEANYHVKKYRSHRSHGRERRNTDETASQSSRIHHSRDPSQETRGRNERRYIQPAKRSPSSPVPMSPEELARYHIGEPDRPEESRKSQSRARSSSKVKKAGSRSRQNSASRNAANHKGGDKRDPSSRGRSVDRHSSAVRSPSSPLPMSLPNPDASQQENVDDPLRIVAGNRERLRSRHRSASRRRGTSSRREPSTESRHKASYSQPGIHQMPEPQTPAESQGLELLSAKTFGQRDDFAHVMGQHKSDSNDEAQDLVSPTTPFVSLAERKRRELAAAELEARRLSLARNPSAPNIPFPGELQSARSPVESPPPFHGNTYFPRVPSRNKIPPSKNSPEYQSSSDSSSSRSGMPVGLPATPRAMRHPKYGGGYEEERPPSVPALPTDNFGGLLLTDTRYQGEAERIGRSMSVPMPQDQIRNAAQVPSDIPMHPRFNPNLPRSRSSSRSRMGHRRTSSGGYASGTSPHVTVSIEETIENALQRPSVPQVELIPPPPPPPPILPELQHLKNTPPPPPPAPFHEAVSPRESSATIDIAIDNNEMGHLLPRAMTAAPALSSTENRQFVGRRMSFDHRRNRSSNESFTNKLRSLTRMRSNSRSVEPWTSHHETEMPYENVHSHGHTYVKGDLTSF</sequence>
<feature type="region of interest" description="Disordered" evidence="7">
    <location>
        <begin position="703"/>
        <end position="735"/>
    </location>
</feature>
<protein>
    <recommendedName>
        <fullName evidence="8">Gem-associated protein 5 TPR domain-containing protein</fullName>
    </recommendedName>
</protein>
<dbReference type="OrthoDB" id="7326421at2759"/>
<feature type="compositionally biased region" description="Polar residues" evidence="7">
    <location>
        <begin position="423"/>
        <end position="445"/>
    </location>
</feature>
<dbReference type="RefSeq" id="XP_058305386.1">
    <property type="nucleotide sequence ID" value="XM_058455398.1"/>
</dbReference>
<dbReference type="InterPro" id="IPR034605">
    <property type="entry name" value="PGC-1"/>
</dbReference>
<keyword evidence="2" id="KW-0597">Phosphoprotein</keyword>
<dbReference type="GO" id="GO:0045944">
    <property type="term" value="P:positive regulation of transcription by RNA polymerase II"/>
    <property type="evidence" value="ECO:0007669"/>
    <property type="project" value="TreeGrafter"/>
</dbReference>
<feature type="compositionally biased region" description="Basic and acidic residues" evidence="7">
    <location>
        <begin position="1055"/>
        <end position="1072"/>
    </location>
</feature>
<feature type="region of interest" description="Disordered" evidence="7">
    <location>
        <begin position="1410"/>
        <end position="1449"/>
    </location>
</feature>
<feature type="compositionally biased region" description="Low complexity" evidence="7">
    <location>
        <begin position="394"/>
        <end position="411"/>
    </location>
</feature>
<feature type="region of interest" description="Disordered" evidence="7">
    <location>
        <begin position="1469"/>
        <end position="1511"/>
    </location>
</feature>
<dbReference type="InterPro" id="IPR015943">
    <property type="entry name" value="WD40/YVTN_repeat-like_dom_sf"/>
</dbReference>
<evidence type="ECO:0000313" key="9">
    <source>
        <dbReference type="EMBL" id="KAJ5194898.1"/>
    </source>
</evidence>
<dbReference type="EMBL" id="JAPQKR010000015">
    <property type="protein sequence ID" value="KAJ5194898.1"/>
    <property type="molecule type" value="Genomic_DNA"/>
</dbReference>
<feature type="compositionally biased region" description="Basic and acidic residues" evidence="7">
    <location>
        <begin position="1175"/>
        <end position="1185"/>
    </location>
</feature>
<feature type="compositionally biased region" description="Basic and acidic residues" evidence="7">
    <location>
        <begin position="1103"/>
        <end position="1121"/>
    </location>
</feature>
<feature type="compositionally biased region" description="Low complexity" evidence="7">
    <location>
        <begin position="1089"/>
        <end position="1101"/>
    </location>
</feature>
<dbReference type="GO" id="GO:0003723">
    <property type="term" value="F:RNA binding"/>
    <property type="evidence" value="ECO:0007669"/>
    <property type="project" value="UniProtKB-KW"/>
</dbReference>
<feature type="region of interest" description="Disordered" evidence="7">
    <location>
        <begin position="805"/>
        <end position="889"/>
    </location>
</feature>
<feature type="compositionally biased region" description="Basic and acidic residues" evidence="7">
    <location>
        <begin position="917"/>
        <end position="930"/>
    </location>
</feature>
<organism evidence="9 10">
    <name type="scientific">Penicillium cinerascens</name>
    <dbReference type="NCBI Taxonomy" id="70096"/>
    <lineage>
        <taxon>Eukaryota</taxon>
        <taxon>Fungi</taxon>
        <taxon>Dikarya</taxon>
        <taxon>Ascomycota</taxon>
        <taxon>Pezizomycotina</taxon>
        <taxon>Eurotiomycetes</taxon>
        <taxon>Eurotiomycetidae</taxon>
        <taxon>Eurotiales</taxon>
        <taxon>Aspergillaceae</taxon>
        <taxon>Penicillium</taxon>
    </lineage>
</organism>
<feature type="compositionally biased region" description="Basic residues" evidence="7">
    <location>
        <begin position="1160"/>
        <end position="1174"/>
    </location>
</feature>
<keyword evidence="10" id="KW-1185">Reference proteome</keyword>
<feature type="region of interest" description="Disordered" evidence="7">
    <location>
        <begin position="750"/>
        <end position="772"/>
    </location>
</feature>